<dbReference type="Gene3D" id="3.80.10.10">
    <property type="entry name" value="Ribonuclease Inhibitor"/>
    <property type="match status" value="1"/>
</dbReference>
<name>A0A8H5GP07_9AGAR</name>
<gene>
    <name evidence="2" type="ORF">D9758_002448</name>
</gene>
<comment type="caution">
    <text evidence="2">The sequence shown here is derived from an EMBL/GenBank/DDBJ whole genome shotgun (WGS) entry which is preliminary data.</text>
</comment>
<dbReference type="InterPro" id="IPR032675">
    <property type="entry name" value="LRR_dom_sf"/>
</dbReference>
<accession>A0A8H5GP07</accession>
<proteinExistence type="predicted"/>
<dbReference type="InterPro" id="IPR001810">
    <property type="entry name" value="F-box_dom"/>
</dbReference>
<organism evidence="2 3">
    <name type="scientific">Tetrapyrgos nigripes</name>
    <dbReference type="NCBI Taxonomy" id="182062"/>
    <lineage>
        <taxon>Eukaryota</taxon>
        <taxon>Fungi</taxon>
        <taxon>Dikarya</taxon>
        <taxon>Basidiomycota</taxon>
        <taxon>Agaricomycotina</taxon>
        <taxon>Agaricomycetes</taxon>
        <taxon>Agaricomycetidae</taxon>
        <taxon>Agaricales</taxon>
        <taxon>Marasmiineae</taxon>
        <taxon>Marasmiaceae</taxon>
        <taxon>Tetrapyrgos</taxon>
    </lineage>
</organism>
<dbReference type="SUPFAM" id="SSF52047">
    <property type="entry name" value="RNI-like"/>
    <property type="match status" value="1"/>
</dbReference>
<evidence type="ECO:0000313" key="3">
    <source>
        <dbReference type="Proteomes" id="UP000559256"/>
    </source>
</evidence>
<evidence type="ECO:0000313" key="2">
    <source>
        <dbReference type="EMBL" id="KAF5368369.1"/>
    </source>
</evidence>
<dbReference type="PROSITE" id="PS50181">
    <property type="entry name" value="FBOX"/>
    <property type="match status" value="1"/>
</dbReference>
<dbReference type="Proteomes" id="UP000559256">
    <property type="component" value="Unassembled WGS sequence"/>
</dbReference>
<reference evidence="2 3" key="1">
    <citation type="journal article" date="2020" name="ISME J.">
        <title>Uncovering the hidden diversity of litter-decomposition mechanisms in mushroom-forming fungi.</title>
        <authorList>
            <person name="Floudas D."/>
            <person name="Bentzer J."/>
            <person name="Ahren D."/>
            <person name="Johansson T."/>
            <person name="Persson P."/>
            <person name="Tunlid A."/>
        </authorList>
    </citation>
    <scope>NUCLEOTIDE SEQUENCE [LARGE SCALE GENOMIC DNA]</scope>
    <source>
        <strain evidence="2 3">CBS 291.85</strain>
    </source>
</reference>
<sequence>MASPQIPVIQCYQCGAALSKVPFTVPDPRILEPSSAILAQIRSKYIPAETEMGNIAIRIEEARRAIHEREKEIRWLRPTLEKLESERDDLQRYLESYSTLSSPIRKLPAEILTEILSYSSTLIIGDGVQCRTLDYSQVCSYWRQLVSSCSQLWSTLQIDLYDVDAETLLLMKHYIAKSNASPLTLHISNLGGDAASEPDEESWLSDSEYQAQERVTVNALRAFTVLLHQSHRWRHLSLDVRASFFETFAADPEFSCCDVPFPILEAFNLINGPVASLGTDCELVSALQRAPRLQSLHFPEVYLKMSSLNSYAPPFSQITILHICCNEDLDIYTLLPRCPRLRTLEIDHGKRLVLPSVPVVHESLRDLTLYFPNYSHLSLVFEEITLPKLVSLTLSSSTVPHTQAGALYAPSLQQWLPDDFLVFLSRSACSLRSLSLGTFEILGIQLHRILRVTPDLTHLSVKEYHVSFDPSLLLALTLSTSPDSTPPALLPKLTDLEVEWHEYKHQPEDVLKLVSMVESRSLGRSSISNLSADTVVCMNKFSFRYSPVHSPQRGYQVHPEFLSRMKALATSASMNVSMRHMDGKRIRLLK</sequence>
<dbReference type="AlphaFoldDB" id="A0A8H5GP07"/>
<keyword evidence="3" id="KW-1185">Reference proteome</keyword>
<dbReference type="Pfam" id="PF12937">
    <property type="entry name" value="F-box-like"/>
    <property type="match status" value="1"/>
</dbReference>
<evidence type="ECO:0000259" key="1">
    <source>
        <dbReference type="PROSITE" id="PS50181"/>
    </source>
</evidence>
<dbReference type="Gene3D" id="1.20.1280.50">
    <property type="match status" value="1"/>
</dbReference>
<dbReference type="EMBL" id="JAACJM010000015">
    <property type="protein sequence ID" value="KAF5368369.1"/>
    <property type="molecule type" value="Genomic_DNA"/>
</dbReference>
<protein>
    <recommendedName>
        <fullName evidence="1">F-box domain-containing protein</fullName>
    </recommendedName>
</protein>
<feature type="domain" description="F-box" evidence="1">
    <location>
        <begin position="101"/>
        <end position="156"/>
    </location>
</feature>
<dbReference type="OrthoDB" id="3056922at2759"/>